<dbReference type="AlphaFoldDB" id="A0A948TJD0"/>
<evidence type="ECO:0000313" key="1">
    <source>
        <dbReference type="EMBL" id="MBU3851472.1"/>
    </source>
</evidence>
<dbReference type="Gene3D" id="3.90.550.10">
    <property type="entry name" value="Spore Coat Polysaccharide Biosynthesis Protein SpsA, Chain A"/>
    <property type="match status" value="1"/>
</dbReference>
<dbReference type="SUPFAM" id="SSF53448">
    <property type="entry name" value="Nucleotide-diphospho-sugar transferases"/>
    <property type="match status" value="1"/>
</dbReference>
<organism evidence="1 2">
    <name type="scientific">Candidatus Paralactobacillus gallistercoris</name>
    <dbReference type="NCBI Taxonomy" id="2838724"/>
    <lineage>
        <taxon>Bacteria</taxon>
        <taxon>Bacillati</taxon>
        <taxon>Bacillota</taxon>
        <taxon>Bacilli</taxon>
        <taxon>Lactobacillales</taxon>
        <taxon>Lactobacillaceae</taxon>
        <taxon>Lactobacillus</taxon>
    </lineage>
</organism>
<protein>
    <submittedName>
        <fullName evidence="1">Glycosyltransferase family 8 protein</fullName>
    </submittedName>
</protein>
<gene>
    <name evidence="1" type="ORF">H9901_02075</name>
</gene>
<reference evidence="1" key="1">
    <citation type="journal article" date="2021" name="PeerJ">
        <title>Extensive microbial diversity within the chicken gut microbiome revealed by metagenomics and culture.</title>
        <authorList>
            <person name="Gilroy R."/>
            <person name="Ravi A."/>
            <person name="Getino M."/>
            <person name="Pursley I."/>
            <person name="Horton D.L."/>
            <person name="Alikhan N.F."/>
            <person name="Baker D."/>
            <person name="Gharbi K."/>
            <person name="Hall N."/>
            <person name="Watson M."/>
            <person name="Adriaenssens E.M."/>
            <person name="Foster-Nyarko E."/>
            <person name="Jarju S."/>
            <person name="Secka A."/>
            <person name="Antonio M."/>
            <person name="Oren A."/>
            <person name="Chaudhuri R.R."/>
            <person name="La Ragione R."/>
            <person name="Hildebrand F."/>
            <person name="Pallen M.J."/>
        </authorList>
    </citation>
    <scope>NUCLEOTIDE SEQUENCE</scope>
    <source>
        <strain evidence="1">F6-6636</strain>
    </source>
</reference>
<dbReference type="EMBL" id="JAHLFS010000030">
    <property type="protein sequence ID" value="MBU3851472.1"/>
    <property type="molecule type" value="Genomic_DNA"/>
</dbReference>
<feature type="non-terminal residue" evidence="1">
    <location>
        <position position="89"/>
    </location>
</feature>
<evidence type="ECO:0000313" key="2">
    <source>
        <dbReference type="Proteomes" id="UP000777303"/>
    </source>
</evidence>
<sequence length="89" mass="10219">MKPIIPIFYAVNDYYAPLISVSLVSLIKNAAPNYQYQITILYQELSTENKQKLAQLATDNVNITFESIDKNFQARFGGDQNTLRCDYFT</sequence>
<dbReference type="GO" id="GO:0016757">
    <property type="term" value="F:glycosyltransferase activity"/>
    <property type="evidence" value="ECO:0007669"/>
    <property type="project" value="InterPro"/>
</dbReference>
<dbReference type="Proteomes" id="UP000777303">
    <property type="component" value="Unassembled WGS sequence"/>
</dbReference>
<accession>A0A948TJD0</accession>
<dbReference type="InterPro" id="IPR029044">
    <property type="entry name" value="Nucleotide-diphossugar_trans"/>
</dbReference>
<dbReference type="Pfam" id="PF01501">
    <property type="entry name" value="Glyco_transf_8"/>
    <property type="match status" value="1"/>
</dbReference>
<reference evidence="1" key="2">
    <citation type="submission" date="2021-04" db="EMBL/GenBank/DDBJ databases">
        <authorList>
            <person name="Gilroy R."/>
        </authorList>
    </citation>
    <scope>NUCLEOTIDE SEQUENCE</scope>
    <source>
        <strain evidence="1">F6-6636</strain>
    </source>
</reference>
<comment type="caution">
    <text evidence="1">The sequence shown here is derived from an EMBL/GenBank/DDBJ whole genome shotgun (WGS) entry which is preliminary data.</text>
</comment>
<name>A0A948TJD0_9LACO</name>
<dbReference type="InterPro" id="IPR002495">
    <property type="entry name" value="Glyco_trans_8"/>
</dbReference>
<proteinExistence type="predicted"/>